<evidence type="ECO:0000256" key="3">
    <source>
        <dbReference type="ARBA" id="ARBA00022737"/>
    </source>
</evidence>
<gene>
    <name evidence="5" type="primary">tcrA</name>
    <name evidence="5" type="ORF">GCM10022214_78190</name>
</gene>
<dbReference type="Gene3D" id="3.40.50.300">
    <property type="entry name" value="P-loop containing nucleotide triphosphate hydrolases"/>
    <property type="match status" value="1"/>
</dbReference>
<comment type="caution">
    <text evidence="5">The sequence shown here is derived from an EMBL/GenBank/DDBJ whole genome shotgun (WGS) entry which is preliminary data.</text>
</comment>
<dbReference type="SMART" id="SM00028">
    <property type="entry name" value="TPR"/>
    <property type="match status" value="8"/>
</dbReference>
<dbReference type="SUPFAM" id="SSF48452">
    <property type="entry name" value="TPR-like"/>
    <property type="match status" value="3"/>
</dbReference>
<comment type="subcellular location">
    <subcellularLocation>
        <location evidence="1">Cytoplasm</location>
    </subcellularLocation>
</comment>
<accession>A0ABP7X2C5</accession>
<evidence type="ECO:0000313" key="6">
    <source>
        <dbReference type="Proteomes" id="UP001500683"/>
    </source>
</evidence>
<organism evidence="5 6">
    <name type="scientific">Actinomadura miaoliensis</name>
    <dbReference type="NCBI Taxonomy" id="430685"/>
    <lineage>
        <taxon>Bacteria</taxon>
        <taxon>Bacillati</taxon>
        <taxon>Actinomycetota</taxon>
        <taxon>Actinomycetes</taxon>
        <taxon>Streptosporangiales</taxon>
        <taxon>Thermomonosporaceae</taxon>
        <taxon>Actinomadura</taxon>
    </lineage>
</organism>
<evidence type="ECO:0000256" key="1">
    <source>
        <dbReference type="ARBA" id="ARBA00004496"/>
    </source>
</evidence>
<dbReference type="InterPro" id="IPR027417">
    <property type="entry name" value="P-loop_NTPase"/>
</dbReference>
<dbReference type="PANTHER" id="PTHR45954">
    <property type="entry name" value="LD33695P"/>
    <property type="match status" value="1"/>
</dbReference>
<dbReference type="EMBL" id="BAAAZG010000061">
    <property type="protein sequence ID" value="GAA4101024.1"/>
    <property type="molecule type" value="Genomic_DNA"/>
</dbReference>
<dbReference type="PRINTS" id="PR00364">
    <property type="entry name" value="DISEASERSIST"/>
</dbReference>
<keyword evidence="6" id="KW-1185">Reference proteome</keyword>
<evidence type="ECO:0000256" key="4">
    <source>
        <dbReference type="SAM" id="Coils"/>
    </source>
</evidence>
<name>A0ABP7X2C5_9ACTN</name>
<dbReference type="Pfam" id="PF13424">
    <property type="entry name" value="TPR_12"/>
    <property type="match status" value="3"/>
</dbReference>
<reference evidence="6" key="1">
    <citation type="journal article" date="2019" name="Int. J. Syst. Evol. Microbiol.">
        <title>The Global Catalogue of Microorganisms (GCM) 10K type strain sequencing project: providing services to taxonomists for standard genome sequencing and annotation.</title>
        <authorList>
            <consortium name="The Broad Institute Genomics Platform"/>
            <consortium name="The Broad Institute Genome Sequencing Center for Infectious Disease"/>
            <person name="Wu L."/>
            <person name="Ma J."/>
        </authorList>
    </citation>
    <scope>NUCLEOTIDE SEQUENCE [LARGE SCALE GENOMIC DNA]</scope>
    <source>
        <strain evidence="6">JCM 16702</strain>
    </source>
</reference>
<dbReference type="InterPro" id="IPR019734">
    <property type="entry name" value="TPR_rpt"/>
</dbReference>
<keyword evidence="2" id="KW-0963">Cytoplasm</keyword>
<dbReference type="Proteomes" id="UP001500683">
    <property type="component" value="Unassembled WGS sequence"/>
</dbReference>
<feature type="coiled-coil region" evidence="4">
    <location>
        <begin position="509"/>
        <end position="569"/>
    </location>
</feature>
<keyword evidence="4" id="KW-0175">Coiled coil</keyword>
<dbReference type="PANTHER" id="PTHR45954:SF1">
    <property type="entry name" value="LD33695P"/>
    <property type="match status" value="1"/>
</dbReference>
<dbReference type="Gene3D" id="1.25.40.10">
    <property type="entry name" value="Tetratricopeptide repeat domain"/>
    <property type="match status" value="2"/>
</dbReference>
<proteinExistence type="predicted"/>
<dbReference type="InterPro" id="IPR011990">
    <property type="entry name" value="TPR-like_helical_dom_sf"/>
</dbReference>
<dbReference type="SUPFAM" id="SSF52540">
    <property type="entry name" value="P-loop containing nucleoside triphosphate hydrolases"/>
    <property type="match status" value="1"/>
</dbReference>
<keyword evidence="3" id="KW-0677">Repeat</keyword>
<dbReference type="RefSeq" id="WP_344957701.1">
    <property type="nucleotide sequence ID" value="NZ_BAAAZG010000061.1"/>
</dbReference>
<evidence type="ECO:0000256" key="2">
    <source>
        <dbReference type="ARBA" id="ARBA00022490"/>
    </source>
</evidence>
<dbReference type="InterPro" id="IPR052386">
    <property type="entry name" value="GPSM"/>
</dbReference>
<dbReference type="Pfam" id="PF13176">
    <property type="entry name" value="TPR_7"/>
    <property type="match status" value="2"/>
</dbReference>
<protein>
    <submittedName>
        <fullName evidence="5">AfsR-like transcriptional regulator TcrA</fullName>
    </submittedName>
</protein>
<sequence length="812" mass="88396">MPAAPPYLAGRDAQVEELLEVLAPGEGPGTVVVSAVHGLAGVGKTALALTAAHQAVERGWFGGAALFVEMAGYDPAGGVSGERAVGMLLRALGVAEQDLPPTPEEQAGLYRAELARRARQGLRVLVVADNVSSAGQVRLLVPGAGTHRLLVTSRDTLASLTEVGARLIGLEELTPQAAADLIGQTLLRARPADPRPAAEPGAVEAVAGWCGRLPLALQIAAAFLVDDPGLSIAQLGEHLADERTRLDRIRPPDTPEQAEGDSAPVRAAFALSYRRLNPSQQRLFRLLAVNPGPHVGTDAAAALTAWLADQVRPVLAALARASLLAETPAGSGRWRMHDLIKVYAAELADTSNDDDRHEALDRLLEHYATAADAAADHLRALPGDPLPDRFRDRQDALAWLDAERSNLIAAVPLAATTHPPTAIALTASLAQYLDWRRLFHDAITIGHHALAAARQLGDQRYEGMALNNLGLALVEVRRFEEAIDAHTRDLSICRELGDQHREGTALNNLGTALQEVRRLEEAIDAHTRAATIYQELSDRHGEASALNNLGLALREVRRLEEAIDAHTRAATIYQELSDRHREGTALNNLGIALREVRRFEEAIDAHTRDLSICRELGDQHREGTALNNLGTALQEVRRLEEAIDACTRAATIYQELGDQHREGMALNNLSIALRRVRRLEEAIDACTRAATIFRELGDQHGEGSALTSLGFALREVRRFEEAIDAHNRAATIFRELGDQHREGMALNNLGTALQEVRRFEEAIDAHNRAATIYQELSDRHREGTALNNLRVTRQAMRRGGRVRGWWRRVTGR</sequence>
<evidence type="ECO:0000313" key="5">
    <source>
        <dbReference type="EMBL" id="GAA4101024.1"/>
    </source>
</evidence>